<gene>
    <name evidence="2" type="ORF">KK083_02285</name>
</gene>
<reference evidence="2 3" key="1">
    <citation type="submission" date="2021-05" db="EMBL/GenBank/DDBJ databases">
        <title>A Polyphasic approach of four new species of the genus Ohtaekwangia: Ohtaekwangia histidinii sp. nov., Ohtaekwangia cretensis sp. nov., Ohtaekwangia indiensis sp. nov., Ohtaekwangia reichenbachii sp. nov. from diverse environment.</title>
        <authorList>
            <person name="Octaviana S."/>
        </authorList>
    </citation>
    <scope>NUCLEOTIDE SEQUENCE [LARGE SCALE GENOMIC DNA]</scope>
    <source>
        <strain evidence="2 3">PWU4</strain>
    </source>
</reference>
<dbReference type="EMBL" id="JAHESF010000002">
    <property type="protein sequence ID" value="MBT1695687.1"/>
    <property type="molecule type" value="Genomic_DNA"/>
</dbReference>
<dbReference type="AlphaFoldDB" id="A0AAP2DI82"/>
<evidence type="ECO:0000313" key="2">
    <source>
        <dbReference type="EMBL" id="MBT1695687.1"/>
    </source>
</evidence>
<keyword evidence="3" id="KW-1185">Reference proteome</keyword>
<sequence>MRRNRTQAPPNPFEQDGDPEEIMRKLLKKTRPLSHEEAMRRMKEAVEMQRKAKARSKKR</sequence>
<evidence type="ECO:0000313" key="3">
    <source>
        <dbReference type="Proteomes" id="UP001319200"/>
    </source>
</evidence>
<feature type="compositionally biased region" description="Basic and acidic residues" evidence="1">
    <location>
        <begin position="33"/>
        <end position="50"/>
    </location>
</feature>
<feature type="region of interest" description="Disordered" evidence="1">
    <location>
        <begin position="28"/>
        <end position="59"/>
    </location>
</feature>
<comment type="caution">
    <text evidence="2">The sequence shown here is derived from an EMBL/GenBank/DDBJ whole genome shotgun (WGS) entry which is preliminary data.</text>
</comment>
<organism evidence="2 3">
    <name type="scientific">Chryseosolibacter histidini</name>
    <dbReference type="NCBI Taxonomy" id="2782349"/>
    <lineage>
        <taxon>Bacteria</taxon>
        <taxon>Pseudomonadati</taxon>
        <taxon>Bacteroidota</taxon>
        <taxon>Cytophagia</taxon>
        <taxon>Cytophagales</taxon>
        <taxon>Chryseotaleaceae</taxon>
        <taxon>Chryseosolibacter</taxon>
    </lineage>
</organism>
<dbReference type="RefSeq" id="WP_254160282.1">
    <property type="nucleotide sequence ID" value="NZ_JAHESF010000002.1"/>
</dbReference>
<evidence type="ECO:0000256" key="1">
    <source>
        <dbReference type="SAM" id="MobiDB-lite"/>
    </source>
</evidence>
<proteinExistence type="predicted"/>
<accession>A0AAP2DI82</accession>
<feature type="region of interest" description="Disordered" evidence="1">
    <location>
        <begin position="1"/>
        <end position="20"/>
    </location>
</feature>
<dbReference type="Proteomes" id="UP001319200">
    <property type="component" value="Unassembled WGS sequence"/>
</dbReference>
<name>A0AAP2DI82_9BACT</name>
<protein>
    <submittedName>
        <fullName evidence="2">Uncharacterized protein</fullName>
    </submittedName>
</protein>